<evidence type="ECO:0000313" key="3">
    <source>
        <dbReference type="Proteomes" id="UP001154282"/>
    </source>
</evidence>
<organism evidence="2 3">
    <name type="scientific">Linum tenue</name>
    <dbReference type="NCBI Taxonomy" id="586396"/>
    <lineage>
        <taxon>Eukaryota</taxon>
        <taxon>Viridiplantae</taxon>
        <taxon>Streptophyta</taxon>
        <taxon>Embryophyta</taxon>
        <taxon>Tracheophyta</taxon>
        <taxon>Spermatophyta</taxon>
        <taxon>Magnoliopsida</taxon>
        <taxon>eudicotyledons</taxon>
        <taxon>Gunneridae</taxon>
        <taxon>Pentapetalae</taxon>
        <taxon>rosids</taxon>
        <taxon>fabids</taxon>
        <taxon>Malpighiales</taxon>
        <taxon>Linaceae</taxon>
        <taxon>Linum</taxon>
    </lineage>
</organism>
<feature type="compositionally biased region" description="Basic residues" evidence="1">
    <location>
        <begin position="1"/>
        <end position="12"/>
    </location>
</feature>
<feature type="region of interest" description="Disordered" evidence="1">
    <location>
        <begin position="1"/>
        <end position="29"/>
    </location>
</feature>
<name>A0AAV0KPZ9_9ROSI</name>
<protein>
    <submittedName>
        <fullName evidence="2">Uncharacterized protein</fullName>
    </submittedName>
</protein>
<reference evidence="2" key="1">
    <citation type="submission" date="2022-08" db="EMBL/GenBank/DDBJ databases">
        <authorList>
            <person name="Gutierrez-Valencia J."/>
        </authorList>
    </citation>
    <scope>NUCLEOTIDE SEQUENCE</scope>
</reference>
<dbReference type="AlphaFoldDB" id="A0AAV0KPZ9"/>
<evidence type="ECO:0000313" key="2">
    <source>
        <dbReference type="EMBL" id="CAI0424253.1"/>
    </source>
</evidence>
<feature type="non-terminal residue" evidence="2">
    <location>
        <position position="1"/>
    </location>
</feature>
<sequence length="240" mass="26537">PRRRFPLPRPGRRWPENPIRCRQGSSDGNSSLRPALLDVGRELFHCVGATHSWDSGGTGAAELEQSLDWAAYWPILADERDSFHRGVGVHVVAAGVHSVSGQEWKQGLVGGEPLFFIPSSRYLSTVGRQEHLLGCTNSLVRGLELVLGGCWLSHTFAVLDLQLLSLKPSHFYPIVVGSDESWASRWIGLPTPASVAYPSVRLVFYRQALDNLTPADVCWTPFHQQPHQGCLHRSAIDRGC</sequence>
<gene>
    <name evidence="2" type="ORF">LITE_LOCUS19866</name>
</gene>
<dbReference type="Proteomes" id="UP001154282">
    <property type="component" value="Unassembled WGS sequence"/>
</dbReference>
<keyword evidence="3" id="KW-1185">Reference proteome</keyword>
<comment type="caution">
    <text evidence="2">The sequence shown here is derived from an EMBL/GenBank/DDBJ whole genome shotgun (WGS) entry which is preliminary data.</text>
</comment>
<evidence type="ECO:0000256" key="1">
    <source>
        <dbReference type="SAM" id="MobiDB-lite"/>
    </source>
</evidence>
<accession>A0AAV0KPZ9</accession>
<dbReference type="EMBL" id="CAMGYJ010000005">
    <property type="protein sequence ID" value="CAI0424253.1"/>
    <property type="molecule type" value="Genomic_DNA"/>
</dbReference>
<proteinExistence type="predicted"/>